<gene>
    <name evidence="2" type="ORF">B4121_0584</name>
</gene>
<sequence>MASIFIQLHFFAEGKRCVQVRFKAVLLFQLILFCSLFSFLHGSASLPDAKNSDVQ</sequence>
<organism evidence="2 3">
    <name type="scientific">Bacillus paralicheniformis</name>
    <dbReference type="NCBI Taxonomy" id="1648923"/>
    <lineage>
        <taxon>Bacteria</taxon>
        <taxon>Bacillati</taxon>
        <taxon>Bacillota</taxon>
        <taxon>Bacilli</taxon>
        <taxon>Bacillales</taxon>
        <taxon>Bacillaceae</taxon>
        <taxon>Bacillus</taxon>
    </lineage>
</organism>
<proteinExistence type="predicted"/>
<protein>
    <recommendedName>
        <fullName evidence="4">Transmembrane protein</fullName>
    </recommendedName>
</protein>
<comment type="caution">
    <text evidence="2">The sequence shown here is derived from an EMBL/GenBank/DDBJ whole genome shotgun (WGS) entry which is preliminary data.</text>
</comment>
<dbReference type="Proteomes" id="UP000185604">
    <property type="component" value="Unassembled WGS sequence"/>
</dbReference>
<name>A0A7Z0X0S3_9BACI</name>
<keyword evidence="1" id="KW-0472">Membrane</keyword>
<evidence type="ECO:0000256" key="1">
    <source>
        <dbReference type="SAM" id="Phobius"/>
    </source>
</evidence>
<feature type="transmembrane region" description="Helical" evidence="1">
    <location>
        <begin position="20"/>
        <end position="40"/>
    </location>
</feature>
<dbReference type="AlphaFoldDB" id="A0A7Z0X0S3"/>
<accession>A0A7Z0X0S3</accession>
<keyword evidence="1" id="KW-1133">Transmembrane helix</keyword>
<reference evidence="2 3" key="1">
    <citation type="journal article" date="2016" name="Front. Microbiol.">
        <title>High-Level Heat Resistance of Spores of Bacillus amyloliquefaciens and Bacillus licheniformis Results from the Presence of a spoVA Operon in a Tn1546 Transposon.</title>
        <authorList>
            <person name="Berendsen E.M."/>
            <person name="Koning R.A."/>
            <person name="Boekhorst J."/>
            <person name="de Jong A."/>
            <person name="Kuipers O.P."/>
            <person name="Wells-Bennik M.H."/>
        </authorList>
    </citation>
    <scope>NUCLEOTIDE SEQUENCE [LARGE SCALE GENOMIC DNA]</scope>
    <source>
        <strain evidence="2 3">B4121</strain>
    </source>
</reference>
<evidence type="ECO:0008006" key="4">
    <source>
        <dbReference type="Google" id="ProtNLM"/>
    </source>
</evidence>
<evidence type="ECO:0000313" key="3">
    <source>
        <dbReference type="Proteomes" id="UP000185604"/>
    </source>
</evidence>
<dbReference type="EMBL" id="LKPO01000003">
    <property type="protein sequence ID" value="OLF97957.1"/>
    <property type="molecule type" value="Genomic_DNA"/>
</dbReference>
<keyword evidence="1" id="KW-0812">Transmembrane</keyword>
<evidence type="ECO:0000313" key="2">
    <source>
        <dbReference type="EMBL" id="OLF97957.1"/>
    </source>
</evidence>